<dbReference type="Proteomes" id="UP000053676">
    <property type="component" value="Unassembled WGS sequence"/>
</dbReference>
<proteinExistence type="predicted"/>
<reference evidence="3" key="1">
    <citation type="journal article" date="2014" name="Nat. Genet.">
        <title>Genome of the human hookworm Necator americanus.</title>
        <authorList>
            <person name="Tang Y.T."/>
            <person name="Gao X."/>
            <person name="Rosa B.A."/>
            <person name="Abubucker S."/>
            <person name="Hallsworth-Pepin K."/>
            <person name="Martin J."/>
            <person name="Tyagi R."/>
            <person name="Heizer E."/>
            <person name="Zhang X."/>
            <person name="Bhonagiri-Palsikar V."/>
            <person name="Minx P."/>
            <person name="Warren W.C."/>
            <person name="Wang Q."/>
            <person name="Zhan B."/>
            <person name="Hotez P.J."/>
            <person name="Sternberg P.W."/>
            <person name="Dougall A."/>
            <person name="Gaze S.T."/>
            <person name="Mulvenna J."/>
            <person name="Sotillo J."/>
            <person name="Ranganathan S."/>
            <person name="Rabelo E.M."/>
            <person name="Wilson R.K."/>
            <person name="Felgner P.L."/>
            <person name="Bethony J."/>
            <person name="Hawdon J.M."/>
            <person name="Gasser R.B."/>
            <person name="Loukas A."/>
            <person name="Mitreva M."/>
        </authorList>
    </citation>
    <scope>NUCLEOTIDE SEQUENCE [LARGE SCALE GENOMIC DNA]</scope>
</reference>
<accession>W2SK24</accession>
<gene>
    <name evidence="2" type="ORF">NECAME_15530</name>
</gene>
<feature type="chain" id="PRO_5004825955" evidence="1">
    <location>
        <begin position="20"/>
        <end position="182"/>
    </location>
</feature>
<dbReference type="EMBL" id="KI669169">
    <property type="protein sequence ID" value="ETN69097.1"/>
    <property type="molecule type" value="Genomic_DNA"/>
</dbReference>
<protein>
    <submittedName>
        <fullName evidence="2">Uncharacterized protein</fullName>
    </submittedName>
</protein>
<feature type="signal peptide" evidence="1">
    <location>
        <begin position="1"/>
        <end position="19"/>
    </location>
</feature>
<dbReference type="Pfam" id="PF17641">
    <property type="entry name" value="ASPRs"/>
    <property type="match status" value="1"/>
</dbReference>
<dbReference type="AlphaFoldDB" id="W2SK24"/>
<dbReference type="OrthoDB" id="5904859at2759"/>
<evidence type="ECO:0000313" key="3">
    <source>
        <dbReference type="Proteomes" id="UP000053676"/>
    </source>
</evidence>
<sequence length="182" mass="21177">MYQWALFFLMLAFCRLGNLQEAPACPDNGEFTLNIIIRKQLYERISMLQPSLVSLWNAYLFLRGDDICIIYGIYSTNSRFKKYDCGLESMGGLVLGDPNKNMEVVNSKKVLTYYVFGQNGANLERAIRLFVGKYRNEITKLEKEEKFGCNYINAHDKHQFICIFVKEMFCIILQNKSDFNPN</sequence>
<organism evidence="2 3">
    <name type="scientific">Necator americanus</name>
    <name type="common">Human hookworm</name>
    <dbReference type="NCBI Taxonomy" id="51031"/>
    <lineage>
        <taxon>Eukaryota</taxon>
        <taxon>Metazoa</taxon>
        <taxon>Ecdysozoa</taxon>
        <taxon>Nematoda</taxon>
        <taxon>Chromadorea</taxon>
        <taxon>Rhabditida</taxon>
        <taxon>Rhabditina</taxon>
        <taxon>Rhabditomorpha</taxon>
        <taxon>Strongyloidea</taxon>
        <taxon>Ancylostomatidae</taxon>
        <taxon>Bunostominae</taxon>
        <taxon>Necator</taxon>
    </lineage>
</organism>
<dbReference type="KEGG" id="nai:NECAME_15530"/>
<keyword evidence="3" id="KW-1185">Reference proteome</keyword>
<evidence type="ECO:0000313" key="2">
    <source>
        <dbReference type="EMBL" id="ETN69097.1"/>
    </source>
</evidence>
<keyword evidence="1" id="KW-0732">Signal</keyword>
<dbReference type="InterPro" id="IPR035109">
    <property type="entry name" value="ASPR"/>
</dbReference>
<name>W2SK24_NECAM</name>
<evidence type="ECO:0000256" key="1">
    <source>
        <dbReference type="SAM" id="SignalP"/>
    </source>
</evidence>